<evidence type="ECO:0000313" key="3">
    <source>
        <dbReference type="EMBL" id="KAG7580135.1"/>
    </source>
</evidence>
<comment type="caution">
    <text evidence="3">The sequence shown here is derived from an EMBL/GenBank/DDBJ whole genome shotgun (WGS) entry which is preliminary data.</text>
</comment>
<accession>A0A8K0NW22</accession>
<evidence type="ECO:0000259" key="2">
    <source>
        <dbReference type="SMART" id="SM00672"/>
    </source>
</evidence>
<proteinExistence type="predicted"/>
<dbReference type="AlphaFoldDB" id="A0A8K0NW22"/>
<dbReference type="Proteomes" id="UP000812966">
    <property type="component" value="Unassembled WGS sequence"/>
</dbReference>
<reference evidence="3" key="1">
    <citation type="submission" date="2020-04" db="EMBL/GenBank/DDBJ databases">
        <title>Analysis of mating type loci in Filobasidium floriforme.</title>
        <authorList>
            <person name="Nowrousian M."/>
        </authorList>
    </citation>
    <scope>NUCLEOTIDE SEQUENCE</scope>
    <source>
        <strain evidence="3">CBS 6242</strain>
    </source>
</reference>
<keyword evidence="1" id="KW-0472">Membrane</keyword>
<name>A0A8K0NW22_9TREE</name>
<keyword evidence="4" id="KW-1185">Reference proteome</keyword>
<dbReference type="EMBL" id="JABELV010000001">
    <property type="protein sequence ID" value="KAG7580135.1"/>
    <property type="molecule type" value="Genomic_DNA"/>
</dbReference>
<evidence type="ECO:0000256" key="1">
    <source>
        <dbReference type="SAM" id="Phobius"/>
    </source>
</evidence>
<protein>
    <recommendedName>
        <fullName evidence="2">Glycosyl transferase CAP10 domain-containing protein</fullName>
    </recommendedName>
</protein>
<organism evidence="3 4">
    <name type="scientific">Filobasidium floriforme</name>
    <dbReference type="NCBI Taxonomy" id="5210"/>
    <lineage>
        <taxon>Eukaryota</taxon>
        <taxon>Fungi</taxon>
        <taxon>Dikarya</taxon>
        <taxon>Basidiomycota</taxon>
        <taxon>Agaricomycotina</taxon>
        <taxon>Tremellomycetes</taxon>
        <taxon>Filobasidiales</taxon>
        <taxon>Filobasidiaceae</taxon>
        <taxon>Filobasidium</taxon>
    </lineage>
</organism>
<gene>
    <name evidence="3" type="ORF">FFLO_00106</name>
</gene>
<dbReference type="InterPro" id="IPR051091">
    <property type="entry name" value="O-Glucosyltr/Glycosyltrsf_90"/>
</dbReference>
<keyword evidence="1" id="KW-0812">Transmembrane</keyword>
<sequence>MPLLNPKLARLQAALPRFLKFRLSRIPIILLFLFSGWAFYRYLSDPTNFDIFDALGLYTEEDYYDPHLYEWHKYPGAARAGDHQDHAAHSDGKKAASALAKPIGPGMDEIGEHHSQDGYVNYTSGDGLVRGWTLEGRSKKNVGKRLTHPIEELMRDNKQRWEDLLKRQSKSLEQAVKEYKRRYGRLPPKGFDKWYKYCVDNNVKIIDDYDQINHDVEPFLALSPTMFNDRVNDLAVAPFTYHVSIGPETEPAISGERSGATRAKQFLNLVSPLGPDLPRNIPIHVSDHDLGSWILGSDQRGLALTRIQSVMKKDGTGLNNVKYLAGAELKRLESKNRNEHRGWFSACDEDSPARGKDRAMENRLRELDGLPPLPEPATPAFVKDVRPGFDWCQNPATQKLHGTMSFDFPRDTVMRPIFVLSKHMRNNEFLFPPMEAYENATDATALKKYKPWSEKTVNKIFWRGTSTGDSYSKRKSDPDYDWRRQHRPRLHLMAQQEEGTKDVWLHRGREWIPENWAVKKLNEHYLDVGLTGKPHQCNQADGTCDEMAAEIKFADRVAPEQAAQYKYVLDVDGNGWSSRLHRLMTSGSVVIKHTIFPEWHHDWMTPWVHFIPMQVDYSDLYDIAAFFIGSPEGRVKGRDDLAQQIADQGRKFAMEHWRWEDMQAYTYRLLLEYTRLMAEDRDAWSFGADIIGDGIEEEPVVVPRGQKRAARVEREQ</sequence>
<feature type="transmembrane region" description="Helical" evidence="1">
    <location>
        <begin position="21"/>
        <end position="40"/>
    </location>
</feature>
<dbReference type="InterPro" id="IPR006598">
    <property type="entry name" value="CAP10"/>
</dbReference>
<keyword evidence="1" id="KW-1133">Transmembrane helix</keyword>
<dbReference type="SMART" id="SM00672">
    <property type="entry name" value="CAP10"/>
    <property type="match status" value="1"/>
</dbReference>
<evidence type="ECO:0000313" key="4">
    <source>
        <dbReference type="Proteomes" id="UP000812966"/>
    </source>
</evidence>
<dbReference type="PANTHER" id="PTHR12203:SF118">
    <property type="entry name" value="BETA-1,2-XYLOSYLTRANSFERASE 1"/>
    <property type="match status" value="1"/>
</dbReference>
<feature type="domain" description="Glycosyl transferase CAP10" evidence="2">
    <location>
        <begin position="387"/>
        <end position="680"/>
    </location>
</feature>
<dbReference type="Pfam" id="PF05686">
    <property type="entry name" value="Glyco_transf_90"/>
    <property type="match status" value="1"/>
</dbReference>
<dbReference type="PANTHER" id="PTHR12203">
    <property type="entry name" value="KDEL LYS-ASP-GLU-LEU CONTAINING - RELATED"/>
    <property type="match status" value="1"/>
</dbReference>